<organism evidence="3 4">
    <name type="scientific">Laedolimicola intestinihominis</name>
    <dbReference type="NCBI Taxonomy" id="3133166"/>
    <lineage>
        <taxon>Bacteria</taxon>
        <taxon>Bacillati</taxon>
        <taxon>Bacillota</taxon>
        <taxon>Clostridia</taxon>
        <taxon>Lachnospirales</taxon>
        <taxon>Lachnospiraceae</taxon>
        <taxon>Laedolimicola</taxon>
    </lineage>
</organism>
<dbReference type="Gene3D" id="3.10.50.40">
    <property type="match status" value="1"/>
</dbReference>
<protein>
    <recommendedName>
        <fullName evidence="5">Peptidyl-prolyl cis-trans isomerase</fullName>
    </recommendedName>
</protein>
<evidence type="ECO:0000256" key="2">
    <source>
        <dbReference type="SAM" id="SignalP"/>
    </source>
</evidence>
<dbReference type="Proteomes" id="UP001438008">
    <property type="component" value="Unassembled WGS sequence"/>
</dbReference>
<proteinExistence type="predicted"/>
<evidence type="ECO:0000313" key="3">
    <source>
        <dbReference type="EMBL" id="MEQ2472258.1"/>
    </source>
</evidence>
<evidence type="ECO:0008006" key="5">
    <source>
        <dbReference type="Google" id="ProtNLM"/>
    </source>
</evidence>
<accession>A0ABV1FFT2</accession>
<sequence length="353" mass="38260">MMKKGIAVLAAGLMLAGSLTGCGKGNTLDGTQTVAVMDETTNVPLAEVSFLLRYQQAQMESYYGAMLGMTNVYGQDLSGTGTVYGETAKQSLMEQFNQMYVLEAEAANYGVELTDDEKTAISDAAAQFMKDNSAGVQKTLGVTEADVEHVLTLMTIQEKMYAPLTEDVDTEVSDEEAAQKRIVYVYMSTAGTETDEDGNTVDLTDEEKAAKKQELQDILDAAAESGDLKAAVDAANENRDENSQLSASETTYGADSTTPAEEVRTAADALKDGELAPIIETDTGYYAVQMVSTFDEEATANKKDSIVTERKNTLYQEKCADLEEQHSFDIKDDVLAELTFDRIYTLNTGSTEK</sequence>
<feature type="compositionally biased region" description="Polar residues" evidence="1">
    <location>
        <begin position="243"/>
        <end position="259"/>
    </location>
</feature>
<feature type="signal peptide" evidence="2">
    <location>
        <begin position="1"/>
        <end position="21"/>
    </location>
</feature>
<dbReference type="InterPro" id="IPR046357">
    <property type="entry name" value="PPIase_dom_sf"/>
</dbReference>
<gene>
    <name evidence="3" type="ORF">WMO29_07120</name>
</gene>
<dbReference type="RefSeq" id="WP_349164337.1">
    <property type="nucleotide sequence ID" value="NZ_JBBMFE010000005.1"/>
</dbReference>
<evidence type="ECO:0000256" key="1">
    <source>
        <dbReference type="SAM" id="MobiDB-lite"/>
    </source>
</evidence>
<comment type="caution">
    <text evidence="3">The sequence shown here is derived from an EMBL/GenBank/DDBJ whole genome shotgun (WGS) entry which is preliminary data.</text>
</comment>
<name>A0ABV1FFT2_9FIRM</name>
<dbReference type="PROSITE" id="PS51257">
    <property type="entry name" value="PROKAR_LIPOPROTEIN"/>
    <property type="match status" value="1"/>
</dbReference>
<evidence type="ECO:0000313" key="4">
    <source>
        <dbReference type="Proteomes" id="UP001438008"/>
    </source>
</evidence>
<reference evidence="3 4" key="1">
    <citation type="submission" date="2024-03" db="EMBL/GenBank/DDBJ databases">
        <title>Human intestinal bacterial collection.</title>
        <authorList>
            <person name="Pauvert C."/>
            <person name="Hitch T.C.A."/>
            <person name="Clavel T."/>
        </authorList>
    </citation>
    <scope>NUCLEOTIDE SEQUENCE [LARGE SCALE GENOMIC DNA]</scope>
    <source>
        <strain evidence="3 4">CLA-AA-H132</strain>
    </source>
</reference>
<keyword evidence="2" id="KW-0732">Signal</keyword>
<keyword evidence="4" id="KW-1185">Reference proteome</keyword>
<dbReference type="EMBL" id="JBBMFE010000005">
    <property type="protein sequence ID" value="MEQ2472258.1"/>
    <property type="molecule type" value="Genomic_DNA"/>
</dbReference>
<feature type="region of interest" description="Disordered" evidence="1">
    <location>
        <begin position="234"/>
        <end position="260"/>
    </location>
</feature>
<feature type="chain" id="PRO_5045414079" description="Peptidyl-prolyl cis-trans isomerase" evidence="2">
    <location>
        <begin position="22"/>
        <end position="353"/>
    </location>
</feature>